<keyword evidence="7" id="KW-0378">Hydrolase</keyword>
<sequence>MGNPKHSIKKEFTDKVSPRNQVPQPPSTAALHVIDLSTSESDSDSGDGRPRKKRRSVETSGVSLPLGFLDPLHESLDSPLLLPPPSSSSPSPVPAENVNGSGVQDCIVKSSSKQFWKAGDYEGDSRNDWVSSSGGMDRVRVHPKFLHSNATSHKWVLGAFAELLDNSLDEAINGATYVNIDMVKSKKDGSRMLMVEDDGGGMDPDKIRQCMSLGYSAKSKIADTIGQYGNGFKTSTMRLGADVIVFSRYPGNPGKRPTQSIGLLSYTFLRSTGMEDIVVPMLDYENKGKAWNPIIRSSAEDWNRNVENIVRWSPFSSEADLLKQFNQMKDHGTRIVIYNLWEDDQGLLELDFDADPHDIQIRGVNRDERSIQMAKQYPNSRHYLTYRHSLRSYASILYLRVPPGFRMILRGKDVQHHNIVNDMMMTQEVTYRPQASADGVPKDFNMVAVVTIGFVKDAKAHIDVQGFNVYHKNRLIKPFWRLWNPAGSDGRGVIGVLEANFVEPAHDKQGFERTTVLSRLETKLIQMQKTYWSQNAHKIGYSMRSKKKANPEKEEGFVSPASQSKNKSGAKSDKGYSTAYVKGKHNMGTRTSQRSNCAESSLPYDEDDNDDDVQASGENNRANGVSQKLLTSSKSNGKGTSKTMLSPPGFTNADLENDGSPGGRCNHLFKNSESQCDTSNANGTLQSDKLLETIDQLKRENSDLKKRLKKSEEEILGDLLHDLQNEREKSESLEAQVNEAKRKIEELNKDQERLVDIFSEERLRRDTEEENLRKKLKEASSTIQGLLDKIKRFERK</sequence>
<evidence type="ECO:0000256" key="4">
    <source>
        <dbReference type="ARBA" id="ARBA00022741"/>
    </source>
</evidence>
<evidence type="ECO:0000256" key="5">
    <source>
        <dbReference type="ARBA" id="ARBA00022759"/>
    </source>
</evidence>
<dbReference type="Gene3D" id="3.30.565.10">
    <property type="entry name" value="Histidine kinase-like ATPase, C-terminal domain"/>
    <property type="match status" value="1"/>
</dbReference>
<evidence type="ECO:0000256" key="2">
    <source>
        <dbReference type="ARBA" id="ARBA00007845"/>
    </source>
</evidence>
<evidence type="ECO:0000256" key="6">
    <source>
        <dbReference type="ARBA" id="ARBA00022763"/>
    </source>
</evidence>
<dbReference type="GO" id="GO:0031349">
    <property type="term" value="P:positive regulation of defense response"/>
    <property type="evidence" value="ECO:0007669"/>
    <property type="project" value="UniProtKB-ARBA"/>
</dbReference>
<keyword evidence="10 14" id="KW-0175">Coiled coil</keyword>
<feature type="domain" description="Morc S5" evidence="16">
    <location>
        <begin position="388"/>
        <end position="532"/>
    </location>
</feature>
<evidence type="ECO:0000259" key="16">
    <source>
        <dbReference type="Pfam" id="PF17942"/>
    </source>
</evidence>
<comment type="caution">
    <text evidence="17">The sequence shown here is derived from an EMBL/GenBank/DDBJ whole genome shotgun (WGS) entry which is preliminary data.</text>
</comment>
<keyword evidence="11" id="KW-0943">RNA-mediated gene silencing</keyword>
<evidence type="ECO:0000256" key="15">
    <source>
        <dbReference type="SAM" id="MobiDB-lite"/>
    </source>
</evidence>
<keyword evidence="9" id="KW-0156">Chromatin regulator</keyword>
<proteinExistence type="inferred from homology"/>
<comment type="similarity">
    <text evidence="2">Belongs to the MORC ATPase protein family.</text>
</comment>
<evidence type="ECO:0000256" key="7">
    <source>
        <dbReference type="ARBA" id="ARBA00022801"/>
    </source>
</evidence>
<dbReference type="Pfam" id="PF17942">
    <property type="entry name" value="Morc6_S5"/>
    <property type="match status" value="1"/>
</dbReference>
<feature type="compositionally biased region" description="Polar residues" evidence="15">
    <location>
        <begin position="616"/>
        <end position="630"/>
    </location>
</feature>
<organism evidence="17 18">
    <name type="scientific">Cuscuta europaea</name>
    <name type="common">European dodder</name>
    <dbReference type="NCBI Taxonomy" id="41803"/>
    <lineage>
        <taxon>Eukaryota</taxon>
        <taxon>Viridiplantae</taxon>
        <taxon>Streptophyta</taxon>
        <taxon>Embryophyta</taxon>
        <taxon>Tracheophyta</taxon>
        <taxon>Spermatophyta</taxon>
        <taxon>Magnoliopsida</taxon>
        <taxon>eudicotyledons</taxon>
        <taxon>Gunneridae</taxon>
        <taxon>Pentapetalae</taxon>
        <taxon>asterids</taxon>
        <taxon>lamiids</taxon>
        <taxon>Solanales</taxon>
        <taxon>Convolvulaceae</taxon>
        <taxon>Cuscuteae</taxon>
        <taxon>Cuscuta</taxon>
        <taxon>Cuscuta subgen. Cuscuta</taxon>
    </lineage>
</organism>
<evidence type="ECO:0000313" key="17">
    <source>
        <dbReference type="EMBL" id="CAH9053118.1"/>
    </source>
</evidence>
<feature type="compositionally biased region" description="Low complexity" evidence="15">
    <location>
        <begin position="631"/>
        <end position="643"/>
    </location>
</feature>
<dbReference type="FunFam" id="3.30.565.10:FF:000075">
    <property type="entry name" value="MORC family CW-type zinc finger protein 4"/>
    <property type="match status" value="1"/>
</dbReference>
<dbReference type="Pfam" id="PF13589">
    <property type="entry name" value="HATPase_c_3"/>
    <property type="match status" value="1"/>
</dbReference>
<evidence type="ECO:0000256" key="1">
    <source>
        <dbReference type="ARBA" id="ARBA00004123"/>
    </source>
</evidence>
<dbReference type="GO" id="GO:0031047">
    <property type="term" value="P:regulatory ncRNA-mediated gene silencing"/>
    <property type="evidence" value="ECO:0007669"/>
    <property type="project" value="UniProtKB-KW"/>
</dbReference>
<feature type="coiled-coil region" evidence="14">
    <location>
        <begin position="687"/>
        <end position="796"/>
    </location>
</feature>
<evidence type="ECO:0000256" key="11">
    <source>
        <dbReference type="ARBA" id="ARBA00023158"/>
    </source>
</evidence>
<dbReference type="GO" id="GO:0006281">
    <property type="term" value="P:DNA repair"/>
    <property type="evidence" value="ECO:0007669"/>
    <property type="project" value="UniProtKB-KW"/>
</dbReference>
<dbReference type="AlphaFoldDB" id="A0A9P0YGH8"/>
<feature type="compositionally biased region" description="Polar residues" evidence="15">
    <location>
        <begin position="669"/>
        <end position="685"/>
    </location>
</feature>
<evidence type="ECO:0000256" key="10">
    <source>
        <dbReference type="ARBA" id="ARBA00023054"/>
    </source>
</evidence>
<protein>
    <recommendedName>
        <fullName evidence="16">Morc S5 domain-containing protein</fullName>
    </recommendedName>
</protein>
<dbReference type="GO" id="GO:0006325">
    <property type="term" value="P:chromatin organization"/>
    <property type="evidence" value="ECO:0007669"/>
    <property type="project" value="UniProtKB-KW"/>
</dbReference>
<feature type="region of interest" description="Disordered" evidence="15">
    <location>
        <begin position="542"/>
        <end position="685"/>
    </location>
</feature>
<evidence type="ECO:0000256" key="13">
    <source>
        <dbReference type="ARBA" id="ARBA00023242"/>
    </source>
</evidence>
<name>A0A9P0YGH8_CUSEU</name>
<keyword evidence="5" id="KW-0255">Endonuclease</keyword>
<feature type="compositionally biased region" description="Polar residues" evidence="15">
    <location>
        <begin position="560"/>
        <end position="569"/>
    </location>
</feature>
<dbReference type="PANTHER" id="PTHR23336:SF58">
    <property type="entry name" value="PROTEIN MICRORCHIDIA 4"/>
    <property type="match status" value="1"/>
</dbReference>
<feature type="region of interest" description="Disordered" evidence="15">
    <location>
        <begin position="77"/>
        <end position="101"/>
    </location>
</feature>
<feature type="compositionally biased region" description="Polar residues" evidence="15">
    <location>
        <begin position="588"/>
        <end position="599"/>
    </location>
</feature>
<evidence type="ECO:0000256" key="12">
    <source>
        <dbReference type="ARBA" id="ARBA00023204"/>
    </source>
</evidence>
<keyword evidence="18" id="KW-1185">Reference proteome</keyword>
<dbReference type="EMBL" id="CAMAPE010000002">
    <property type="protein sequence ID" value="CAH9053118.1"/>
    <property type="molecule type" value="Genomic_DNA"/>
</dbReference>
<dbReference type="Proteomes" id="UP001152484">
    <property type="component" value="Unassembled WGS sequence"/>
</dbReference>
<dbReference type="OrthoDB" id="757982at2759"/>
<keyword evidence="6" id="KW-0227">DNA damage</keyword>
<evidence type="ECO:0000256" key="9">
    <source>
        <dbReference type="ARBA" id="ARBA00022853"/>
    </source>
</evidence>
<keyword evidence="12" id="KW-0234">DNA repair</keyword>
<feature type="region of interest" description="Disordered" evidence="15">
    <location>
        <begin position="1"/>
        <end position="64"/>
    </location>
</feature>
<evidence type="ECO:0000256" key="14">
    <source>
        <dbReference type="SAM" id="Coils"/>
    </source>
</evidence>
<keyword evidence="3" id="KW-0540">Nuclease</keyword>
<accession>A0A9P0YGH8</accession>
<comment type="subcellular location">
    <subcellularLocation>
        <location evidence="1">Nucleus</location>
    </subcellularLocation>
</comment>
<keyword evidence="13" id="KW-0539">Nucleus</keyword>
<dbReference type="PANTHER" id="PTHR23336">
    <property type="entry name" value="ZINC FINGER CW-TYPE COILED-COIL DOMAIN PROTEIN 3"/>
    <property type="match status" value="1"/>
</dbReference>
<evidence type="ECO:0000313" key="18">
    <source>
        <dbReference type="Proteomes" id="UP001152484"/>
    </source>
</evidence>
<evidence type="ECO:0000256" key="3">
    <source>
        <dbReference type="ARBA" id="ARBA00022722"/>
    </source>
</evidence>
<dbReference type="InterPro" id="IPR045261">
    <property type="entry name" value="MORC_ATPase"/>
</dbReference>
<dbReference type="GO" id="GO:0005634">
    <property type="term" value="C:nucleus"/>
    <property type="evidence" value="ECO:0007669"/>
    <property type="project" value="UniProtKB-SubCell"/>
</dbReference>
<gene>
    <name evidence="17" type="ORF">CEURO_LOCUS456</name>
</gene>
<dbReference type="InterPro" id="IPR036890">
    <property type="entry name" value="HATPase_C_sf"/>
</dbReference>
<evidence type="ECO:0000256" key="8">
    <source>
        <dbReference type="ARBA" id="ARBA00022840"/>
    </source>
</evidence>
<dbReference type="SUPFAM" id="SSF55874">
    <property type="entry name" value="ATPase domain of HSP90 chaperone/DNA topoisomerase II/histidine kinase"/>
    <property type="match status" value="1"/>
</dbReference>
<feature type="compositionally biased region" description="Acidic residues" evidence="15">
    <location>
        <begin position="604"/>
        <end position="613"/>
    </location>
</feature>
<keyword evidence="8" id="KW-0067">ATP-binding</keyword>
<reference evidence="17" key="1">
    <citation type="submission" date="2022-07" db="EMBL/GenBank/DDBJ databases">
        <authorList>
            <person name="Macas J."/>
            <person name="Novak P."/>
            <person name="Neumann P."/>
        </authorList>
    </citation>
    <scope>NUCLEOTIDE SEQUENCE</scope>
</reference>
<dbReference type="InterPro" id="IPR041006">
    <property type="entry name" value="Morc_S5"/>
</dbReference>
<dbReference type="GO" id="GO:0005524">
    <property type="term" value="F:ATP binding"/>
    <property type="evidence" value="ECO:0007669"/>
    <property type="project" value="UniProtKB-KW"/>
</dbReference>
<dbReference type="GO" id="GO:0004519">
    <property type="term" value="F:endonuclease activity"/>
    <property type="evidence" value="ECO:0007669"/>
    <property type="project" value="UniProtKB-KW"/>
</dbReference>
<keyword evidence="4" id="KW-0547">Nucleotide-binding</keyword>
<feature type="compositionally biased region" description="Pro residues" evidence="15">
    <location>
        <begin position="81"/>
        <end position="93"/>
    </location>
</feature>
<dbReference type="GO" id="GO:0016887">
    <property type="term" value="F:ATP hydrolysis activity"/>
    <property type="evidence" value="ECO:0007669"/>
    <property type="project" value="InterPro"/>
</dbReference>